<evidence type="ECO:0000313" key="2">
    <source>
        <dbReference type="EMBL" id="RXT45040.1"/>
    </source>
</evidence>
<keyword evidence="3" id="KW-1185">Reference proteome</keyword>
<sequence length="87" mass="9400">MQIRLVLALLTATITPALAQSGPSEADQRQACMGDALRLCAAYVPDRAQIRNCMAAQRDQLSPQCRVVFDASSQAMNPQRRAGSRAP</sequence>
<dbReference type="OrthoDB" id="7998990at2"/>
<protein>
    <recommendedName>
        <fullName evidence="4">Cysteine rich repeat-containing protein</fullName>
    </recommendedName>
</protein>
<organism evidence="2 3">
    <name type="scientific">Bradyrhizobium betae</name>
    <dbReference type="NCBI Taxonomy" id="244734"/>
    <lineage>
        <taxon>Bacteria</taxon>
        <taxon>Pseudomonadati</taxon>
        <taxon>Pseudomonadota</taxon>
        <taxon>Alphaproteobacteria</taxon>
        <taxon>Hyphomicrobiales</taxon>
        <taxon>Nitrobacteraceae</taxon>
        <taxon>Bradyrhizobium</taxon>
    </lineage>
</organism>
<dbReference type="EMBL" id="MZXW01000022">
    <property type="protein sequence ID" value="RXT45040.1"/>
    <property type="molecule type" value="Genomic_DNA"/>
</dbReference>
<reference evidence="2 3" key="1">
    <citation type="submission" date="2017-03" db="EMBL/GenBank/DDBJ databases">
        <authorList>
            <person name="Safronova V.I."/>
            <person name="Sazanova A.L."/>
            <person name="Chirak E.R."/>
        </authorList>
    </citation>
    <scope>NUCLEOTIDE SEQUENCE [LARGE SCALE GENOMIC DNA]</scope>
    <source>
        <strain evidence="2 3">Opo-243</strain>
    </source>
</reference>
<dbReference type="RefSeq" id="WP_129272321.1">
    <property type="nucleotide sequence ID" value="NZ_MZXW01000022.1"/>
</dbReference>
<name>A0A4Q1V2M8_9BRAD</name>
<evidence type="ECO:0000313" key="3">
    <source>
        <dbReference type="Proteomes" id="UP000290819"/>
    </source>
</evidence>
<feature type="chain" id="PRO_5020988057" description="Cysteine rich repeat-containing protein" evidence="1">
    <location>
        <begin position="20"/>
        <end position="87"/>
    </location>
</feature>
<dbReference type="Proteomes" id="UP000290819">
    <property type="component" value="Unassembled WGS sequence"/>
</dbReference>
<feature type="signal peptide" evidence="1">
    <location>
        <begin position="1"/>
        <end position="19"/>
    </location>
</feature>
<dbReference type="AlphaFoldDB" id="A0A4Q1V2M8"/>
<keyword evidence="1" id="KW-0732">Signal</keyword>
<accession>A0A4Q1V2M8</accession>
<gene>
    <name evidence="2" type="ORF">B5V03_21000</name>
</gene>
<proteinExistence type="predicted"/>
<evidence type="ECO:0008006" key="4">
    <source>
        <dbReference type="Google" id="ProtNLM"/>
    </source>
</evidence>
<evidence type="ECO:0000256" key="1">
    <source>
        <dbReference type="SAM" id="SignalP"/>
    </source>
</evidence>
<comment type="caution">
    <text evidence="2">The sequence shown here is derived from an EMBL/GenBank/DDBJ whole genome shotgun (WGS) entry which is preliminary data.</text>
</comment>